<gene>
    <name evidence="12" type="ORF">HH215_18750</name>
</gene>
<dbReference type="FunFam" id="3.40.50.300:FF:000221">
    <property type="entry name" value="Multidrug ABC transporter ATP-binding protein"/>
    <property type="match status" value="1"/>
</dbReference>
<feature type="domain" description="ABC transmembrane type-1" evidence="11">
    <location>
        <begin position="16"/>
        <end position="298"/>
    </location>
</feature>
<dbReference type="KEGG" id="cheb:HH215_18750"/>
<dbReference type="GO" id="GO:0015421">
    <property type="term" value="F:ABC-type oligopeptide transporter activity"/>
    <property type="evidence" value="ECO:0007669"/>
    <property type="project" value="TreeGrafter"/>
</dbReference>
<keyword evidence="5" id="KW-0547">Nucleotide-binding</keyword>
<evidence type="ECO:0000256" key="6">
    <source>
        <dbReference type="ARBA" id="ARBA00022840"/>
    </source>
</evidence>
<dbReference type="InterPro" id="IPR011527">
    <property type="entry name" value="ABC1_TM_dom"/>
</dbReference>
<evidence type="ECO:0000256" key="5">
    <source>
        <dbReference type="ARBA" id="ARBA00022741"/>
    </source>
</evidence>
<keyword evidence="4 9" id="KW-0812">Transmembrane</keyword>
<dbReference type="RefSeq" id="WP_169281294.1">
    <property type="nucleotide sequence ID" value="NZ_CP051680.1"/>
</dbReference>
<evidence type="ECO:0000256" key="7">
    <source>
        <dbReference type="ARBA" id="ARBA00022989"/>
    </source>
</evidence>
<dbReference type="SUPFAM" id="SSF90123">
    <property type="entry name" value="ABC transporter transmembrane region"/>
    <property type="match status" value="1"/>
</dbReference>
<evidence type="ECO:0000256" key="2">
    <source>
        <dbReference type="ARBA" id="ARBA00022448"/>
    </source>
</evidence>
<dbReference type="CDD" id="cd18548">
    <property type="entry name" value="ABC_6TM_Tm287_like"/>
    <property type="match status" value="1"/>
</dbReference>
<feature type="transmembrane region" description="Helical" evidence="9">
    <location>
        <begin position="12"/>
        <end position="31"/>
    </location>
</feature>
<evidence type="ECO:0000313" key="12">
    <source>
        <dbReference type="EMBL" id="QJD85018.1"/>
    </source>
</evidence>
<evidence type="ECO:0000256" key="9">
    <source>
        <dbReference type="SAM" id="Phobius"/>
    </source>
</evidence>
<keyword evidence="3" id="KW-1003">Cell membrane</keyword>
<dbReference type="PROSITE" id="PS50929">
    <property type="entry name" value="ABC_TM1F"/>
    <property type="match status" value="1"/>
</dbReference>
<dbReference type="GO" id="GO:0005886">
    <property type="term" value="C:plasma membrane"/>
    <property type="evidence" value="ECO:0007669"/>
    <property type="project" value="UniProtKB-SubCell"/>
</dbReference>
<dbReference type="Gene3D" id="1.20.1560.10">
    <property type="entry name" value="ABC transporter type 1, transmembrane domain"/>
    <property type="match status" value="1"/>
</dbReference>
<keyword evidence="8 9" id="KW-0472">Membrane</keyword>
<feature type="transmembrane region" description="Helical" evidence="9">
    <location>
        <begin position="129"/>
        <end position="149"/>
    </location>
</feature>
<dbReference type="PROSITE" id="PS50893">
    <property type="entry name" value="ABC_TRANSPORTER_2"/>
    <property type="match status" value="1"/>
</dbReference>
<evidence type="ECO:0000256" key="8">
    <source>
        <dbReference type="ARBA" id="ARBA00023136"/>
    </source>
</evidence>
<dbReference type="SUPFAM" id="SSF52540">
    <property type="entry name" value="P-loop containing nucleoside triphosphate hydrolases"/>
    <property type="match status" value="1"/>
</dbReference>
<evidence type="ECO:0000313" key="13">
    <source>
        <dbReference type="Proteomes" id="UP000502248"/>
    </source>
</evidence>
<proteinExistence type="predicted"/>
<evidence type="ECO:0000256" key="3">
    <source>
        <dbReference type="ARBA" id="ARBA00022475"/>
    </source>
</evidence>
<dbReference type="InterPro" id="IPR039421">
    <property type="entry name" value="Type_1_exporter"/>
</dbReference>
<evidence type="ECO:0000259" key="11">
    <source>
        <dbReference type="PROSITE" id="PS50929"/>
    </source>
</evidence>
<dbReference type="GO" id="GO:0005524">
    <property type="term" value="F:ATP binding"/>
    <property type="evidence" value="ECO:0007669"/>
    <property type="project" value="UniProtKB-KW"/>
</dbReference>
<dbReference type="PROSITE" id="PS00211">
    <property type="entry name" value="ABC_TRANSPORTER_1"/>
    <property type="match status" value="1"/>
</dbReference>
<name>A0A7Z2VKR8_9BACL</name>
<evidence type="ECO:0000256" key="4">
    <source>
        <dbReference type="ARBA" id="ARBA00022692"/>
    </source>
</evidence>
<sequence>MFKLFRELNHYRWFIVGVIALTIVQTGSELFLPTLMSDIVDIGIVDGDLSYIYKVGSAMLAIAILGAVGSAMASYLAASISAGFGHSLRERTYAKAQGLRVSDFHRLGASSLITRTTNDVTQVQNVLQMMLRIMLMAPIMCIGGVVMALSQDVKLSSVLLVGILLLIAGILLIMKAAFPVFRTIQQRVDRMNLVIREALTGVRVIRAFHRLNWERERFAESNESLRDQSIAANRIMSLNMPVISMSFNLSTILILWFGAERVSGGNLQVGELMAFIQYAGIILMSIVMFSFLFGSLPRAMVSAARLNELLDMPSEPCGNRTEDDRTLVDRLSLSVEFRNVSYRYPGSERTVLSGISFRANEGEVTAIIGGTGAGKSTLLQMVPRLLEPEEGQILIGGIDVATLPLLGLREIIGYVPQKAEIFSDSIAGNIRYGTPDAGDEDVRRAAEVAQAARFIMDKEEGFDSLLAQRGTNLSGGQKQRLSIARALARNPRIYLFDDSFSALDYKTDAKLRAELRSHLRNQARSSILFIVAQRIRSVIDADQIIVLNEGRIAAIGTHRDLMETSEDYREIVKSQENGEGEESA</sequence>
<dbReference type="PANTHER" id="PTHR43394">
    <property type="entry name" value="ATP-DEPENDENT PERMEASE MDL1, MITOCHONDRIAL"/>
    <property type="match status" value="1"/>
</dbReference>
<feature type="domain" description="ABC transporter" evidence="10">
    <location>
        <begin position="335"/>
        <end position="574"/>
    </location>
</feature>
<accession>A0A7Z2VKR8</accession>
<dbReference type="InterPro" id="IPR027417">
    <property type="entry name" value="P-loop_NTPase"/>
</dbReference>
<dbReference type="Pfam" id="PF00005">
    <property type="entry name" value="ABC_tran"/>
    <property type="match status" value="1"/>
</dbReference>
<keyword evidence="7 9" id="KW-1133">Transmembrane helix</keyword>
<keyword evidence="2" id="KW-0813">Transport</keyword>
<keyword evidence="6 12" id="KW-0067">ATP-binding</keyword>
<keyword evidence="13" id="KW-1185">Reference proteome</keyword>
<organism evidence="12 13">
    <name type="scientific">Cohnella herbarum</name>
    <dbReference type="NCBI Taxonomy" id="2728023"/>
    <lineage>
        <taxon>Bacteria</taxon>
        <taxon>Bacillati</taxon>
        <taxon>Bacillota</taxon>
        <taxon>Bacilli</taxon>
        <taxon>Bacillales</taxon>
        <taxon>Paenibacillaceae</taxon>
        <taxon>Cohnella</taxon>
    </lineage>
</organism>
<dbReference type="Gene3D" id="3.40.50.300">
    <property type="entry name" value="P-loop containing nucleotide triphosphate hydrolases"/>
    <property type="match status" value="1"/>
</dbReference>
<dbReference type="SMART" id="SM00382">
    <property type="entry name" value="AAA"/>
    <property type="match status" value="1"/>
</dbReference>
<dbReference type="Proteomes" id="UP000502248">
    <property type="component" value="Chromosome"/>
</dbReference>
<dbReference type="InterPro" id="IPR036640">
    <property type="entry name" value="ABC1_TM_sf"/>
</dbReference>
<evidence type="ECO:0000256" key="1">
    <source>
        <dbReference type="ARBA" id="ARBA00004651"/>
    </source>
</evidence>
<feature type="transmembrane region" description="Helical" evidence="9">
    <location>
        <begin position="275"/>
        <end position="296"/>
    </location>
</feature>
<dbReference type="InterPro" id="IPR003593">
    <property type="entry name" value="AAA+_ATPase"/>
</dbReference>
<dbReference type="PANTHER" id="PTHR43394:SF1">
    <property type="entry name" value="ATP-BINDING CASSETTE SUB-FAMILY B MEMBER 10, MITOCHONDRIAL"/>
    <property type="match status" value="1"/>
</dbReference>
<dbReference type="Pfam" id="PF00664">
    <property type="entry name" value="ABC_membrane"/>
    <property type="match status" value="1"/>
</dbReference>
<dbReference type="EMBL" id="CP051680">
    <property type="protein sequence ID" value="QJD85018.1"/>
    <property type="molecule type" value="Genomic_DNA"/>
</dbReference>
<dbReference type="InterPro" id="IPR003439">
    <property type="entry name" value="ABC_transporter-like_ATP-bd"/>
</dbReference>
<feature type="transmembrane region" description="Helical" evidence="9">
    <location>
        <begin position="51"/>
        <end position="78"/>
    </location>
</feature>
<dbReference type="AlphaFoldDB" id="A0A7Z2VKR8"/>
<reference evidence="12 13" key="1">
    <citation type="submission" date="2020-04" db="EMBL/GenBank/DDBJ databases">
        <title>Genome sequencing of novel species.</title>
        <authorList>
            <person name="Heo J."/>
            <person name="Kim S.-J."/>
            <person name="Kim J.-S."/>
            <person name="Hong S.-B."/>
            <person name="Kwon S.-W."/>
        </authorList>
    </citation>
    <scope>NUCLEOTIDE SEQUENCE [LARGE SCALE GENOMIC DNA]</scope>
    <source>
        <strain evidence="12 13">MFER-1</strain>
    </source>
</reference>
<protein>
    <submittedName>
        <fullName evidence="12">ABC transporter ATP-binding protein</fullName>
    </submittedName>
</protein>
<dbReference type="GO" id="GO:0016887">
    <property type="term" value="F:ATP hydrolysis activity"/>
    <property type="evidence" value="ECO:0007669"/>
    <property type="project" value="InterPro"/>
</dbReference>
<evidence type="ECO:0000259" key="10">
    <source>
        <dbReference type="PROSITE" id="PS50893"/>
    </source>
</evidence>
<dbReference type="InterPro" id="IPR017871">
    <property type="entry name" value="ABC_transporter-like_CS"/>
</dbReference>
<feature type="transmembrane region" description="Helical" evidence="9">
    <location>
        <begin position="238"/>
        <end position="259"/>
    </location>
</feature>
<comment type="subcellular location">
    <subcellularLocation>
        <location evidence="1">Cell membrane</location>
        <topology evidence="1">Multi-pass membrane protein</topology>
    </subcellularLocation>
</comment>
<feature type="transmembrane region" description="Helical" evidence="9">
    <location>
        <begin position="155"/>
        <end position="181"/>
    </location>
</feature>